<dbReference type="InterPro" id="IPR035963">
    <property type="entry name" value="FERM_2"/>
</dbReference>
<dbReference type="Pfam" id="PF00373">
    <property type="entry name" value="FERM_M"/>
    <property type="match status" value="1"/>
</dbReference>
<proteinExistence type="predicted"/>
<evidence type="ECO:0000313" key="4">
    <source>
        <dbReference type="Proteomes" id="UP001470230"/>
    </source>
</evidence>
<dbReference type="Proteomes" id="UP001470230">
    <property type="component" value="Unassembled WGS sequence"/>
</dbReference>
<dbReference type="InterPro" id="IPR019748">
    <property type="entry name" value="FERM_central"/>
</dbReference>
<sequence>MEVNLTLKVPFSNEEPVNVTVKYDITIETLLNRAIHIFNSLANIKSFDILILLIDGTYQFTTTDDTLGMYNLYKNPEAIFVPKEFDIEITPETESTPIKMTVKNDETVGKIIERVCKQKGSLKPKHYCLMHDDVVLVNALSIVEQRPQAHKLMLYENTSPKVQLNFKELYLRGPVFLSLSDAQQLSAYLLQATQGPFRCFKGSDSSLRKFLPKCFRDAEHGSEELQVQWSFLSDCTREEATHKFTDNVQKLPLFNCTSFTCQAVKGDTTLPKEFELIFTETRIIFLDKMKFKTKISITYDNLIKVTRNEDEIEFTYTDDGKSIKNVKLETETSRSLITKCIELAVSAEALSQVSLESENLSYDFHTLEQINKDENRLKLFNTDFLYKFLNLDETDDRISYVEVMQAVALRAESCSFHLSVLFSKVNANNAKSYKQEITEYYIRLMAYLTYMTYDHRPFDAAYPIAGYIQSLETDFQKANTAIQNVVRMVHVVNSMFDPISKNQIYVISYTTKAYVLNHLLSITEFPYATEGLSPEPFEDVRSKFYDNALNLKELIKKYLFSVGSIDIKRRLQESIDLAFKLHLSTLSLMPLIIKSSDIGQLNPTYIMHQDSCNMMMNYIVEFSRILWEDRKQLSDEQVASFLQQAAELARQLLVEGQKYDMHVKSIQEFLKVVDLNIGSLKTRLRTYFYPFKLYSERFVSKYDSIQNLDLPHMKFRLLRCASILVVAQPVVLKPFIKPVIEQLNDLARELYKHAMKELPSFDLLPDEIYDDNNAVLRAIINDKLVPESDSLPIDTIKATELLQKFQPVLALQRSTGRIASEWAPFLAHDVLWLTCFVEAVSNSAFNSTELKDDNFDVYGAWLPHVNNEALNNLIEQRSAEIESQENGAAVLEILKACNSKDNYYSLPEMNSHEQIKIVLDSTSYLTQISFNNVSLLLNKDLWSAMSSIPQMYFCEQLMLNAVNQTINHPTYFTLPPLYFEMQNNLANLSEGTKSFFMSGKANNVFIKNVLLVNEELKHIKPVVRSTDLITLYPPEQFDLPATINKDFPVERREDVADVICEYRILKNELVDCILLHEKENIQVAVGRINNCISHIVAIESKYNPANNNEQKIQEGYTSFIQALPRIYTYKLSILALRESLDGLDNAVDLAIDDIASHVYETVEPEKLNNLAEAVEKAAYEPSERSEFAKSFSEAIKGDLSEIKDENEMQILNELLLLLQDNKIAEMKYLASTLPEEKSEPLVTAINESKYANYVKKIEKSAELVLYDDELPVWYKDGVKNIVDALKAQNSNVDAVGAVDELTKVENVESPCTSDSQLFHSIDDASSKLTLKELQDLKEESTKVQANLQKIENELKQFDGQLAANIEYKGCAILYKDSIKSIVRYFYKEFSLQDWDPETFSQICQQSLTPLKKKFTTESVANSLLALRRHLRMIRLLKPTAHPNFVSRCDHMLTEAEESLRDFFNGNEKARIALIEKQREIVKAVEQEFSQLPDSNLRIFMSHLIHNVYLDLDNGKQFNATKFAREIRPIEKEFNLNKIRLNQIHAVLNWVQKIDRDALPIDNDHLISILRKLLETLTNVTDDRLFEYDQDVLMDMAIRLSEALGKLSDVKYSLFLVKDMHDLYSIRETLITFVETIVRMLEAYAEEIPSFPIEKHPILGILETTPKMCDKLEVLIESSFMLSLTKRHVEEASQSIKDFYESCPDDVKENIQAAIQEPIQAIESLDAK</sequence>
<dbReference type="SUPFAM" id="SSF47031">
    <property type="entry name" value="Second domain of FERM"/>
    <property type="match status" value="1"/>
</dbReference>
<keyword evidence="1" id="KW-0175">Coiled coil</keyword>
<keyword evidence="4" id="KW-1185">Reference proteome</keyword>
<protein>
    <recommendedName>
        <fullName evidence="2">FERM central domain-containing protein</fullName>
    </recommendedName>
</protein>
<feature type="coiled-coil region" evidence="1">
    <location>
        <begin position="1333"/>
        <end position="1360"/>
    </location>
</feature>
<reference evidence="3 4" key="1">
    <citation type="submission" date="2024-04" db="EMBL/GenBank/DDBJ databases">
        <title>Tritrichomonas musculus Genome.</title>
        <authorList>
            <person name="Alves-Ferreira E."/>
            <person name="Grigg M."/>
            <person name="Lorenzi H."/>
            <person name="Galac M."/>
        </authorList>
    </citation>
    <scope>NUCLEOTIDE SEQUENCE [LARGE SCALE GENOMIC DNA]</scope>
    <source>
        <strain evidence="3 4">EAF2021</strain>
    </source>
</reference>
<organism evidence="3 4">
    <name type="scientific">Tritrichomonas musculus</name>
    <dbReference type="NCBI Taxonomy" id="1915356"/>
    <lineage>
        <taxon>Eukaryota</taxon>
        <taxon>Metamonada</taxon>
        <taxon>Parabasalia</taxon>
        <taxon>Tritrichomonadida</taxon>
        <taxon>Tritrichomonadidae</taxon>
        <taxon>Tritrichomonas</taxon>
    </lineage>
</organism>
<evidence type="ECO:0000256" key="1">
    <source>
        <dbReference type="SAM" id="Coils"/>
    </source>
</evidence>
<evidence type="ECO:0000259" key="2">
    <source>
        <dbReference type="Pfam" id="PF00373"/>
    </source>
</evidence>
<feature type="domain" description="FERM central" evidence="2">
    <location>
        <begin position="167"/>
        <end position="259"/>
    </location>
</feature>
<name>A0ABR2JV67_9EUKA</name>
<evidence type="ECO:0000313" key="3">
    <source>
        <dbReference type="EMBL" id="KAK8882646.1"/>
    </source>
</evidence>
<comment type="caution">
    <text evidence="3">The sequence shown here is derived from an EMBL/GenBank/DDBJ whole genome shotgun (WGS) entry which is preliminary data.</text>
</comment>
<accession>A0ABR2JV67</accession>
<gene>
    <name evidence="3" type="ORF">M9Y10_045288</name>
</gene>
<dbReference type="EMBL" id="JAPFFF010000009">
    <property type="protein sequence ID" value="KAK8882646.1"/>
    <property type="molecule type" value="Genomic_DNA"/>
</dbReference>